<dbReference type="GO" id="GO:0046872">
    <property type="term" value="F:metal ion binding"/>
    <property type="evidence" value="ECO:0007669"/>
    <property type="project" value="UniProtKB-KW"/>
</dbReference>
<dbReference type="PROSITE" id="PS51296">
    <property type="entry name" value="RIESKE"/>
    <property type="match status" value="1"/>
</dbReference>
<accession>A0A6S6U8Z7</accession>
<organism evidence="7">
    <name type="scientific">uncultured Sulfurovum sp</name>
    <dbReference type="NCBI Taxonomy" id="269237"/>
    <lineage>
        <taxon>Bacteria</taxon>
        <taxon>Pseudomonadati</taxon>
        <taxon>Campylobacterota</taxon>
        <taxon>Epsilonproteobacteria</taxon>
        <taxon>Campylobacterales</taxon>
        <taxon>Sulfurovaceae</taxon>
        <taxon>Sulfurovum</taxon>
        <taxon>environmental samples</taxon>
    </lineage>
</organism>
<proteinExistence type="predicted"/>
<keyword evidence="1" id="KW-0500">Molybdenum</keyword>
<dbReference type="GO" id="GO:0051537">
    <property type="term" value="F:2 iron, 2 sulfur cluster binding"/>
    <property type="evidence" value="ECO:0007669"/>
    <property type="project" value="UniProtKB-KW"/>
</dbReference>
<dbReference type="Pfam" id="PF00355">
    <property type="entry name" value="Rieske"/>
    <property type="match status" value="1"/>
</dbReference>
<evidence type="ECO:0000256" key="3">
    <source>
        <dbReference type="ARBA" id="ARBA00022723"/>
    </source>
</evidence>
<reference evidence="7" key="1">
    <citation type="submission" date="2020-01" db="EMBL/GenBank/DDBJ databases">
        <authorList>
            <person name="Meier V. D."/>
            <person name="Meier V D."/>
        </authorList>
    </citation>
    <scope>NUCLEOTIDE SEQUENCE</scope>
    <source>
        <strain evidence="7">HLG_WM_MAG_01</strain>
    </source>
</reference>
<gene>
    <name evidence="7" type="ORF">HELGO_WM23226</name>
</gene>
<protein>
    <submittedName>
        <fullName evidence="7">Ubiquinol-cytochrome C reductase iron-sulfur subunit</fullName>
    </submittedName>
</protein>
<dbReference type="InterPro" id="IPR036922">
    <property type="entry name" value="Rieske_2Fe-2S_sf"/>
</dbReference>
<dbReference type="InterPro" id="IPR017941">
    <property type="entry name" value="Rieske_2Fe-2S"/>
</dbReference>
<dbReference type="Pfam" id="PF10518">
    <property type="entry name" value="TAT_signal"/>
    <property type="match status" value="1"/>
</dbReference>
<name>A0A6S6U8Z7_9BACT</name>
<evidence type="ECO:0000256" key="2">
    <source>
        <dbReference type="ARBA" id="ARBA00022714"/>
    </source>
</evidence>
<evidence type="ECO:0000256" key="1">
    <source>
        <dbReference type="ARBA" id="ARBA00022505"/>
    </source>
</evidence>
<evidence type="ECO:0000256" key="4">
    <source>
        <dbReference type="ARBA" id="ARBA00023004"/>
    </source>
</evidence>
<dbReference type="EMBL" id="CACVAS010000134">
    <property type="protein sequence ID" value="CAA6825750.1"/>
    <property type="molecule type" value="Genomic_DNA"/>
</dbReference>
<dbReference type="SUPFAM" id="SSF50022">
    <property type="entry name" value="ISP domain"/>
    <property type="match status" value="1"/>
</dbReference>
<keyword evidence="3" id="KW-0479">Metal-binding</keyword>
<keyword evidence="5" id="KW-0411">Iron-sulfur</keyword>
<evidence type="ECO:0000256" key="5">
    <source>
        <dbReference type="ARBA" id="ARBA00023014"/>
    </source>
</evidence>
<evidence type="ECO:0000313" key="7">
    <source>
        <dbReference type="EMBL" id="CAA6825750.1"/>
    </source>
</evidence>
<evidence type="ECO:0000259" key="6">
    <source>
        <dbReference type="PROSITE" id="PS51296"/>
    </source>
</evidence>
<feature type="domain" description="Rieske" evidence="6">
    <location>
        <begin position="104"/>
        <end position="188"/>
    </location>
</feature>
<dbReference type="AlphaFoldDB" id="A0A6S6U8Z7"/>
<dbReference type="Gene3D" id="2.102.10.10">
    <property type="entry name" value="Rieske [2Fe-2S] iron-sulphur domain"/>
    <property type="match status" value="1"/>
</dbReference>
<dbReference type="InterPro" id="IPR019546">
    <property type="entry name" value="TAT_signal_bac_arc"/>
</dbReference>
<keyword evidence="2" id="KW-0001">2Fe-2S</keyword>
<sequence>MERRSFLKITGASAAAVAVSPSLIAETLKADNGALFKAYEKVQLKDKDGNPLKAASLVKEEAYVFNYPHAATPALLVDLATATKKDVKLKADDGTEYVYAGGHGANGTIVAYSAICPHSLTHPQKSMSMFNYVDEKGKTMSYTQGGVMVCTSHLSAFEPKEGGKVVGGPATQGIPAIVLEIDKDDHIWAVAVLGPDKFQDFFSAFKQDHKKEYGRRGAKKLVKTEAMVQELKNFTAEQIIA</sequence>
<keyword evidence="4" id="KW-0408">Iron</keyword>